<protein>
    <submittedName>
        <fullName evidence="1">Uncharacterized protein</fullName>
    </submittedName>
</protein>
<dbReference type="KEGG" id="aaco:K1I37_15060"/>
<evidence type="ECO:0000313" key="1">
    <source>
        <dbReference type="EMBL" id="UNO47992.1"/>
    </source>
</evidence>
<dbReference type="EMBL" id="CP080467">
    <property type="protein sequence ID" value="UNO47992.1"/>
    <property type="molecule type" value="Genomic_DNA"/>
</dbReference>
<proteinExistence type="predicted"/>
<organism evidence="1 2">
    <name type="scientific">Alicyclobacillus acidoterrestris (strain ATCC 49025 / DSM 3922 / CIP 106132 / NCIMB 13137 / GD3B)</name>
    <dbReference type="NCBI Taxonomy" id="1356854"/>
    <lineage>
        <taxon>Bacteria</taxon>
        <taxon>Bacillati</taxon>
        <taxon>Bacillota</taxon>
        <taxon>Bacilli</taxon>
        <taxon>Bacillales</taxon>
        <taxon>Alicyclobacillaceae</taxon>
        <taxon>Alicyclobacillus</taxon>
    </lineage>
</organism>
<dbReference type="Proteomes" id="UP000829401">
    <property type="component" value="Chromosome"/>
</dbReference>
<gene>
    <name evidence="1" type="ORF">K1I37_15060</name>
</gene>
<evidence type="ECO:0000313" key="2">
    <source>
        <dbReference type="Proteomes" id="UP000829401"/>
    </source>
</evidence>
<dbReference type="RefSeq" id="WP_021296125.1">
    <property type="nucleotide sequence ID" value="NZ_AURB01000124.1"/>
</dbReference>
<dbReference type="AlphaFoldDB" id="T0D854"/>
<accession>T0D854</accession>
<reference evidence="2" key="1">
    <citation type="journal article" date="2022" name="G3 (Bethesda)">
        <title>Unveiling the complete genome sequence of Alicyclobacillus acidoterrestris DSM 3922T, a taint-producing strain.</title>
        <authorList>
            <person name="Leonardo I.C."/>
            <person name="Barreto Crespo M.T."/>
            <person name="Gaspar F.B."/>
        </authorList>
    </citation>
    <scope>NUCLEOTIDE SEQUENCE [LARGE SCALE GENOMIC DNA]</scope>
    <source>
        <strain evidence="2">DSM 3922</strain>
    </source>
</reference>
<name>T0D854_ALIAG</name>
<accession>A0A9E7CYW4</accession>
<keyword evidence="2" id="KW-1185">Reference proteome</keyword>
<sequence length="120" mass="14289">MNDKEKTLLLELILRDIRANWAFDLEKRVNVALNLATELKLEKHIELIADFQQTMGSNWCDGRHFRTSVEYGGYEGMSSMHNLEYTYNDKSEEFKAMAYEYITYPEYAFEDWEQIQNTLL</sequence>
<dbReference type="STRING" id="1356854.N007_05410"/>